<dbReference type="Proteomes" id="UP001153365">
    <property type="component" value="Unassembled WGS sequence"/>
</dbReference>
<dbReference type="GO" id="GO:0140082">
    <property type="term" value="F:SUMO-ubiquitin ligase activity"/>
    <property type="evidence" value="ECO:0007669"/>
    <property type="project" value="TreeGrafter"/>
</dbReference>
<dbReference type="Pfam" id="PF14634">
    <property type="entry name" value="zf-RING_5"/>
    <property type="match status" value="1"/>
</dbReference>
<dbReference type="GO" id="GO:0061630">
    <property type="term" value="F:ubiquitin protein ligase activity"/>
    <property type="evidence" value="ECO:0007669"/>
    <property type="project" value="InterPro"/>
</dbReference>
<dbReference type="GO" id="GO:0032183">
    <property type="term" value="F:SUMO binding"/>
    <property type="evidence" value="ECO:0007669"/>
    <property type="project" value="TreeGrafter"/>
</dbReference>
<dbReference type="GO" id="GO:0006511">
    <property type="term" value="P:ubiquitin-dependent protein catabolic process"/>
    <property type="evidence" value="ECO:0007669"/>
    <property type="project" value="TreeGrafter"/>
</dbReference>
<keyword evidence="1" id="KW-0862">Zinc</keyword>
<comment type="caution">
    <text evidence="3">The sequence shown here is derived from an EMBL/GenBank/DDBJ whole genome shotgun (WGS) entry which is preliminary data.</text>
</comment>
<evidence type="ECO:0000259" key="2">
    <source>
        <dbReference type="PROSITE" id="PS50089"/>
    </source>
</evidence>
<evidence type="ECO:0000313" key="4">
    <source>
        <dbReference type="Proteomes" id="UP001153365"/>
    </source>
</evidence>
<accession>A0AAV0AU84</accession>
<sequence>DEKSLANLTCSICLGPPSPLVVTKCGHIACGGCLTASLASNQDSYIFVNPHRGPDSNRGKCPVCRAVLTGGWGVGMRGAILKMSPSN</sequence>
<dbReference type="InterPro" id="IPR001841">
    <property type="entry name" value="Znf_RING"/>
</dbReference>
<dbReference type="Gene3D" id="3.30.40.10">
    <property type="entry name" value="Zinc/RING finger domain, C3HC4 (zinc finger)"/>
    <property type="match status" value="1"/>
</dbReference>
<dbReference type="GO" id="GO:0008270">
    <property type="term" value="F:zinc ion binding"/>
    <property type="evidence" value="ECO:0007669"/>
    <property type="project" value="UniProtKB-KW"/>
</dbReference>
<gene>
    <name evidence="3" type="ORF">PPACK8108_LOCUS8144</name>
</gene>
<keyword evidence="1" id="KW-0479">Metal-binding</keyword>
<dbReference type="EMBL" id="CALTRL010001649">
    <property type="protein sequence ID" value="CAH7673264.1"/>
    <property type="molecule type" value="Genomic_DNA"/>
</dbReference>
<feature type="domain" description="RING-type" evidence="2">
    <location>
        <begin position="10"/>
        <end position="65"/>
    </location>
</feature>
<dbReference type="PROSITE" id="PS50089">
    <property type="entry name" value="ZF_RING_2"/>
    <property type="match status" value="1"/>
</dbReference>
<dbReference type="PANTHER" id="PTHR47094:SF1">
    <property type="entry name" value="RING-TYPE E3 UBIQUITIN TRANSFERASE"/>
    <property type="match status" value="1"/>
</dbReference>
<keyword evidence="4" id="KW-1185">Reference proteome</keyword>
<reference evidence="3" key="1">
    <citation type="submission" date="2022-06" db="EMBL/GenBank/DDBJ databases">
        <authorList>
            <consortium name="SYNGENTA / RWTH Aachen University"/>
        </authorList>
    </citation>
    <scope>NUCLEOTIDE SEQUENCE</scope>
</reference>
<protein>
    <submittedName>
        <fullName evidence="3">Expressed protein</fullName>
    </submittedName>
</protein>
<dbReference type="SUPFAM" id="SSF57850">
    <property type="entry name" value="RING/U-box"/>
    <property type="match status" value="1"/>
</dbReference>
<dbReference type="InterPro" id="IPR013083">
    <property type="entry name" value="Znf_RING/FYVE/PHD"/>
</dbReference>
<evidence type="ECO:0000313" key="3">
    <source>
        <dbReference type="EMBL" id="CAH7673264.1"/>
    </source>
</evidence>
<dbReference type="GO" id="GO:0033768">
    <property type="term" value="C:SUMO-targeted ubiquitin ligase complex"/>
    <property type="evidence" value="ECO:0007669"/>
    <property type="project" value="TreeGrafter"/>
</dbReference>
<keyword evidence="1" id="KW-0863">Zinc-finger</keyword>
<name>A0AAV0AU84_PHAPC</name>
<dbReference type="AlphaFoldDB" id="A0AAV0AU84"/>
<dbReference type="InterPro" id="IPR049627">
    <property type="entry name" value="SLX8"/>
</dbReference>
<dbReference type="PANTHER" id="PTHR47094">
    <property type="entry name" value="ELFLESS, ISOFORM B"/>
    <property type="match status" value="1"/>
</dbReference>
<feature type="non-terminal residue" evidence="3">
    <location>
        <position position="1"/>
    </location>
</feature>
<dbReference type="SMART" id="SM00184">
    <property type="entry name" value="RING"/>
    <property type="match status" value="1"/>
</dbReference>
<organism evidence="3 4">
    <name type="scientific">Phakopsora pachyrhizi</name>
    <name type="common">Asian soybean rust disease fungus</name>
    <dbReference type="NCBI Taxonomy" id="170000"/>
    <lineage>
        <taxon>Eukaryota</taxon>
        <taxon>Fungi</taxon>
        <taxon>Dikarya</taxon>
        <taxon>Basidiomycota</taxon>
        <taxon>Pucciniomycotina</taxon>
        <taxon>Pucciniomycetes</taxon>
        <taxon>Pucciniales</taxon>
        <taxon>Phakopsoraceae</taxon>
        <taxon>Phakopsora</taxon>
    </lineage>
</organism>
<proteinExistence type="predicted"/>
<evidence type="ECO:0000256" key="1">
    <source>
        <dbReference type="PROSITE-ProRule" id="PRU00175"/>
    </source>
</evidence>